<keyword evidence="7" id="KW-1185">Reference proteome</keyword>
<evidence type="ECO:0000256" key="2">
    <source>
        <dbReference type="ARBA" id="ARBA00022982"/>
    </source>
</evidence>
<keyword evidence="3" id="KW-1015">Disulfide bond</keyword>
<sequence length="112" mass="12301">MSLVTQGIRDLVKKAISDNTVMIFSKSYCPYCIGAKDLFDDINVDYKALELNDHKDGEAIQKALAELTKQNTVPNIFVNQQHIGGSDALKAAYSSGKLEKILKDAGIQNARL</sequence>
<evidence type="ECO:0000256" key="3">
    <source>
        <dbReference type="ARBA" id="ARBA00023157"/>
    </source>
</evidence>
<proteinExistence type="predicted"/>
<feature type="domain" description="Glutaredoxin" evidence="5">
    <location>
        <begin position="21"/>
        <end position="83"/>
    </location>
</feature>
<dbReference type="GO" id="GO:0004602">
    <property type="term" value="F:glutathione peroxidase activity"/>
    <property type="evidence" value="ECO:0007669"/>
    <property type="project" value="UniProtKB-ARBA"/>
</dbReference>
<dbReference type="FunFam" id="3.40.30.10:FF:000026">
    <property type="entry name" value="Glutaredoxin 2"/>
    <property type="match status" value="1"/>
</dbReference>
<dbReference type="SUPFAM" id="SSF52833">
    <property type="entry name" value="Thioredoxin-like"/>
    <property type="match status" value="1"/>
</dbReference>
<dbReference type="STRING" id="91626.A0A0C9N0K6"/>
<dbReference type="PROSITE" id="PS00195">
    <property type="entry name" value="GLUTAREDOXIN_1"/>
    <property type="match status" value="1"/>
</dbReference>
<dbReference type="InterPro" id="IPR014025">
    <property type="entry name" value="Glutaredoxin_subgr"/>
</dbReference>
<dbReference type="PROSITE" id="PS51354">
    <property type="entry name" value="GLUTAREDOXIN_2"/>
    <property type="match status" value="1"/>
</dbReference>
<dbReference type="OrthoDB" id="418495at2759"/>
<dbReference type="Pfam" id="PF00462">
    <property type="entry name" value="Glutaredoxin"/>
    <property type="match status" value="1"/>
</dbReference>
<dbReference type="GO" id="GO:0034599">
    <property type="term" value="P:cellular response to oxidative stress"/>
    <property type="evidence" value="ECO:0007669"/>
    <property type="project" value="TreeGrafter"/>
</dbReference>
<dbReference type="PANTHER" id="PTHR45694">
    <property type="entry name" value="GLUTAREDOXIN 2"/>
    <property type="match status" value="1"/>
</dbReference>
<dbReference type="InterPro" id="IPR036249">
    <property type="entry name" value="Thioredoxin-like_sf"/>
</dbReference>
<dbReference type="GO" id="GO:0015038">
    <property type="term" value="F:glutathione disulfide oxidoreductase activity"/>
    <property type="evidence" value="ECO:0007669"/>
    <property type="project" value="TreeGrafter"/>
</dbReference>
<keyword evidence="2" id="KW-0249">Electron transport</keyword>
<dbReference type="AlphaFoldDB" id="A0A0C9N0K6"/>
<dbReference type="PANTHER" id="PTHR45694:SF18">
    <property type="entry name" value="GLUTAREDOXIN-1-RELATED"/>
    <property type="match status" value="1"/>
</dbReference>
<evidence type="ECO:0000313" key="6">
    <source>
        <dbReference type="EMBL" id="GAN09442.1"/>
    </source>
</evidence>
<dbReference type="Gene3D" id="3.40.30.10">
    <property type="entry name" value="Glutaredoxin"/>
    <property type="match status" value="1"/>
</dbReference>
<evidence type="ECO:0000256" key="1">
    <source>
        <dbReference type="ARBA" id="ARBA00022448"/>
    </source>
</evidence>
<reference evidence="6" key="1">
    <citation type="submission" date="2014-09" db="EMBL/GenBank/DDBJ databases">
        <title>Draft genome sequence of an oleaginous Mucoromycotina fungus Mucor ambiguus NBRC6742.</title>
        <authorList>
            <person name="Takeda I."/>
            <person name="Yamane N."/>
            <person name="Morita T."/>
            <person name="Tamano K."/>
            <person name="Machida M."/>
            <person name="Baker S."/>
            <person name="Koike H."/>
        </authorList>
    </citation>
    <scope>NUCLEOTIDE SEQUENCE</scope>
    <source>
        <strain evidence="6">NBRC 6742</strain>
    </source>
</reference>
<evidence type="ECO:0000256" key="4">
    <source>
        <dbReference type="ARBA" id="ARBA00023284"/>
    </source>
</evidence>
<dbReference type="Proteomes" id="UP000053815">
    <property type="component" value="Unassembled WGS sequence"/>
</dbReference>
<dbReference type="GO" id="GO:0005737">
    <property type="term" value="C:cytoplasm"/>
    <property type="evidence" value="ECO:0007669"/>
    <property type="project" value="TreeGrafter"/>
</dbReference>
<evidence type="ECO:0000259" key="5">
    <source>
        <dbReference type="Pfam" id="PF00462"/>
    </source>
</evidence>
<gene>
    <name evidence="6" type="ORF">MAM1_0267d08969</name>
</gene>
<dbReference type="InterPro" id="IPR011767">
    <property type="entry name" value="GLR_AS"/>
</dbReference>
<dbReference type="PRINTS" id="PR00160">
    <property type="entry name" value="GLUTAREDOXIN"/>
</dbReference>
<dbReference type="InterPro" id="IPR011899">
    <property type="entry name" value="Glutaredoxin_euk/vir"/>
</dbReference>
<accession>A0A0C9N0K6</accession>
<keyword evidence="1" id="KW-0813">Transport</keyword>
<organism evidence="6">
    <name type="scientific">Mucor ambiguus</name>
    <dbReference type="NCBI Taxonomy" id="91626"/>
    <lineage>
        <taxon>Eukaryota</taxon>
        <taxon>Fungi</taxon>
        <taxon>Fungi incertae sedis</taxon>
        <taxon>Mucoromycota</taxon>
        <taxon>Mucoromycotina</taxon>
        <taxon>Mucoromycetes</taxon>
        <taxon>Mucorales</taxon>
        <taxon>Mucorineae</taxon>
        <taxon>Mucoraceae</taxon>
        <taxon>Mucor</taxon>
    </lineage>
</organism>
<dbReference type="EMBL" id="DF836556">
    <property type="protein sequence ID" value="GAN09442.1"/>
    <property type="molecule type" value="Genomic_DNA"/>
</dbReference>
<protein>
    <submittedName>
        <fullName evidence="6">Glutaredoxin-C2-like</fullName>
    </submittedName>
</protein>
<dbReference type="NCBIfam" id="TIGR02180">
    <property type="entry name" value="GRX_euk"/>
    <property type="match status" value="1"/>
</dbReference>
<name>A0A0C9N0K6_9FUNG</name>
<dbReference type="InterPro" id="IPR002109">
    <property type="entry name" value="Glutaredoxin"/>
</dbReference>
<dbReference type="CDD" id="cd03419">
    <property type="entry name" value="GRX_GRXh_1_2_like"/>
    <property type="match status" value="1"/>
</dbReference>
<evidence type="ECO:0000313" key="7">
    <source>
        <dbReference type="Proteomes" id="UP000053815"/>
    </source>
</evidence>
<keyword evidence="4" id="KW-0676">Redox-active center</keyword>